<organism evidence="2 3">
    <name type="scientific">Hortaea werneckii</name>
    <name type="common">Black yeast</name>
    <name type="synonym">Cladosporium werneckii</name>
    <dbReference type="NCBI Taxonomy" id="91943"/>
    <lineage>
        <taxon>Eukaryota</taxon>
        <taxon>Fungi</taxon>
        <taxon>Dikarya</taxon>
        <taxon>Ascomycota</taxon>
        <taxon>Pezizomycotina</taxon>
        <taxon>Dothideomycetes</taxon>
        <taxon>Dothideomycetidae</taxon>
        <taxon>Mycosphaerellales</taxon>
        <taxon>Teratosphaeriaceae</taxon>
        <taxon>Hortaea</taxon>
    </lineage>
</organism>
<sequence>MVVWSLQGWPGKLAHLHTFPPPRNASVQHRNSNLAHCDTVGLRHVYLRKVFGGYLAHFVFSLPDLDVSFTAAARYYETYWLSETVASSAMERKASTFHSLNKPASSGYPGISLLFIRSNRQSIQVFVDARAARQVQVRNANAESNGGAASWLRNLKALLAPRQEPNVCYEDEYYTFLSDSTIGESFCQSLLDYPNTTITVDYTPTSTFYDEYTTYVSTKTKIERETPTSTVTATVTIGGGAKVRRQPEITARAKLSGDEVTDFIAMFRRQASDVPASGSGDMSASFISACSCQTYGGPTVTETYTNQPTVVTISGFARITTTETTTRTAGPVPTTVTTSVNGTAASLPLGTASASGSSPSSTQSSEQAAGSSGTTVATTSTSGASPTPTAPIYSCPEADNTTISYLVGAERFDYLILCDTDIDEDTFYGSLYYSSFAQCIGACSTTDNNFNAPVCQGVSYFNAPNENGYNCFMKVAGNETVPSIGTDSAILQRIVIGVSEDNEAGTTTEAGPFATETPDSSPEEMSSMVSSMMGNSTSSMPMITPGPNMQPSGHLVNVGPYTSYSTYVSNGSTYSSGTAFSTRYTSNGVWYESYYTTYTLAWASATTEYAYGAQGTAVASYNETTSGIISGENGDYSVISNQTNYEFTNTGVEGVSIITNITYAPNGTEKSSTAITSYFSYETAAGNAGGAGGGASGGASGIVSVPANASATATPTGSYFSTQTIVYGSGGSAGGSGYLASGYVSGTGGSPYTSATTIVNTYGTAFGSGYVASGQVGGSAGSSGYVASGSAPTPVVSSTVIVNTFGTAGGSGYVASGSAPTPIVSSTVIVNTYGTAASSGYLASGSIGGTAGESSTILSGSAPTGPSYGFSAPTAPRGSGSSSTIPGTAPLGTAPLGTGPASYGTSGESSTIFSGPVPSGYLPSSGSPPASVPTFNSESGGYVPPTGIVTSVPSVNTTSYAFSAPSGPRSPASESTPSMTPVLSTNETVPIPTGTAPPSYGFSAPSGPRSSFPAISTNGTVLTPTAYMTYTPPVVTGPSPYPSPNISTLPSYGFSAPSGPRSPFPEGTAASSGSPLPSYNTSMVYPTASGSPSFSFSAPSGPRSPFPSVTAPIGTGTAPTAYPPFPTSPQSCFNGTIGTTTIFSTVTEFGCYDECRTTVFGGDGYGGPRSFGPPNFVEPPFETPTSA</sequence>
<dbReference type="EMBL" id="QWIN01000508">
    <property type="protein sequence ID" value="RMY50641.1"/>
    <property type="molecule type" value="Genomic_DNA"/>
</dbReference>
<dbReference type="AlphaFoldDB" id="A0A3M7CET5"/>
<evidence type="ECO:0000313" key="3">
    <source>
        <dbReference type="Proteomes" id="UP000270230"/>
    </source>
</evidence>
<feature type="region of interest" description="Disordered" evidence="1">
    <location>
        <begin position="1052"/>
        <end position="1075"/>
    </location>
</feature>
<evidence type="ECO:0000256" key="1">
    <source>
        <dbReference type="SAM" id="MobiDB-lite"/>
    </source>
</evidence>
<feature type="compositionally biased region" description="Low complexity" evidence="1">
    <location>
        <begin position="348"/>
        <end position="391"/>
    </location>
</feature>
<feature type="region of interest" description="Disordered" evidence="1">
    <location>
        <begin position="868"/>
        <end position="938"/>
    </location>
</feature>
<reference evidence="2 3" key="1">
    <citation type="journal article" date="2018" name="BMC Genomics">
        <title>Genomic evidence for intraspecific hybridization in a clonal and extremely halotolerant yeast.</title>
        <authorList>
            <person name="Gostincar C."/>
            <person name="Stajich J.E."/>
            <person name="Zupancic J."/>
            <person name="Zalar P."/>
            <person name="Gunde-Cimerman N."/>
        </authorList>
    </citation>
    <scope>NUCLEOTIDE SEQUENCE [LARGE SCALE GENOMIC DNA]</scope>
    <source>
        <strain evidence="2 3">EXF-151</strain>
    </source>
</reference>
<evidence type="ECO:0000313" key="2">
    <source>
        <dbReference type="EMBL" id="RMY50641.1"/>
    </source>
</evidence>
<comment type="caution">
    <text evidence="2">The sequence shown here is derived from an EMBL/GenBank/DDBJ whole genome shotgun (WGS) entry which is preliminary data.</text>
</comment>
<dbReference type="OrthoDB" id="3939858at2759"/>
<dbReference type="Proteomes" id="UP000270230">
    <property type="component" value="Unassembled WGS sequence"/>
</dbReference>
<feature type="compositionally biased region" description="Low complexity" evidence="1">
    <location>
        <begin position="914"/>
        <end position="929"/>
    </location>
</feature>
<feature type="compositionally biased region" description="Polar residues" evidence="1">
    <location>
        <begin position="972"/>
        <end position="988"/>
    </location>
</feature>
<feature type="compositionally biased region" description="Polar residues" evidence="1">
    <location>
        <begin position="903"/>
        <end position="913"/>
    </location>
</feature>
<feature type="compositionally biased region" description="Low complexity" evidence="1">
    <location>
        <begin position="515"/>
        <end position="531"/>
    </location>
</feature>
<gene>
    <name evidence="2" type="ORF">D0865_06787</name>
</gene>
<proteinExistence type="predicted"/>
<name>A0A3M7CET5_HORWE</name>
<feature type="region of interest" description="Disordered" evidence="1">
    <location>
        <begin position="322"/>
        <end position="341"/>
    </location>
</feature>
<feature type="region of interest" description="Disordered" evidence="1">
    <location>
        <begin position="962"/>
        <end position="1009"/>
    </location>
</feature>
<feature type="region of interest" description="Disordered" evidence="1">
    <location>
        <begin position="502"/>
        <end position="531"/>
    </location>
</feature>
<feature type="region of interest" description="Disordered" evidence="1">
    <location>
        <begin position="348"/>
        <end position="393"/>
    </location>
</feature>
<accession>A0A3M7CET5</accession>
<protein>
    <submittedName>
        <fullName evidence="2">Uncharacterized protein</fullName>
    </submittedName>
</protein>